<dbReference type="EMBL" id="JBBYXI010000012">
    <property type="protein sequence ID" value="MEN3931800.1"/>
    <property type="molecule type" value="Genomic_DNA"/>
</dbReference>
<keyword evidence="2" id="KW-1185">Reference proteome</keyword>
<evidence type="ECO:0000313" key="2">
    <source>
        <dbReference type="Proteomes" id="UP001418637"/>
    </source>
</evidence>
<reference evidence="1 2" key="1">
    <citation type="submission" date="2024-04" db="EMBL/GenBank/DDBJ databases">
        <title>A novel species isolated from cricket.</title>
        <authorList>
            <person name="Wang H.-C."/>
        </authorList>
    </citation>
    <scope>NUCLEOTIDE SEQUENCE [LARGE SCALE GENOMIC DNA]</scope>
    <source>
        <strain evidence="1 2">WL0021</strain>
    </source>
</reference>
<accession>A0ABV0BM17</accession>
<feature type="non-terminal residue" evidence="1">
    <location>
        <position position="64"/>
    </location>
</feature>
<proteinExistence type="predicted"/>
<organism evidence="1 2">
    <name type="scientific">Hohaiivirga grylli</name>
    <dbReference type="NCBI Taxonomy" id="3133970"/>
    <lineage>
        <taxon>Bacteria</taxon>
        <taxon>Pseudomonadati</taxon>
        <taxon>Pseudomonadota</taxon>
        <taxon>Alphaproteobacteria</taxon>
        <taxon>Hyphomicrobiales</taxon>
        <taxon>Methylobacteriaceae</taxon>
        <taxon>Hohaiivirga</taxon>
    </lineage>
</organism>
<evidence type="ECO:0000313" key="1">
    <source>
        <dbReference type="EMBL" id="MEN3931800.1"/>
    </source>
</evidence>
<sequence length="64" mass="6503">MDCLNAAENNVGTGVGFEAKHRFNAPFNTAMALAHGTTINAGGNLSLNAGNDIHLQGANVHAGN</sequence>
<dbReference type="Proteomes" id="UP001418637">
    <property type="component" value="Unassembled WGS sequence"/>
</dbReference>
<gene>
    <name evidence="1" type="ORF">WJT86_12130</name>
</gene>
<comment type="caution">
    <text evidence="1">The sequence shown here is derived from an EMBL/GenBank/DDBJ whole genome shotgun (WGS) entry which is preliminary data.</text>
</comment>
<protein>
    <submittedName>
        <fullName evidence="1">Hemagglutinin repeat-containing protein</fullName>
    </submittedName>
</protein>
<name>A0ABV0BM17_9HYPH</name>
<dbReference type="Pfam" id="PF13332">
    <property type="entry name" value="Fil_haemagg_2"/>
    <property type="match status" value="1"/>
</dbReference>
<dbReference type="InterPro" id="IPR025157">
    <property type="entry name" value="Hemagglutinin_rpt"/>
</dbReference>